<evidence type="ECO:0000313" key="7">
    <source>
        <dbReference type="Proteomes" id="UP000184114"/>
    </source>
</evidence>
<keyword evidence="4" id="KW-0732">Signal</keyword>
<dbReference type="GO" id="GO:1904680">
    <property type="term" value="F:peptide transmembrane transporter activity"/>
    <property type="evidence" value="ECO:0007669"/>
    <property type="project" value="TreeGrafter"/>
</dbReference>
<dbReference type="AlphaFoldDB" id="A0A1M4TRP9"/>
<dbReference type="RefSeq" id="WP_072973376.1">
    <property type="nucleotide sequence ID" value="NZ_FQTY01000002.1"/>
</dbReference>
<dbReference type="PANTHER" id="PTHR30290">
    <property type="entry name" value="PERIPLASMIC BINDING COMPONENT OF ABC TRANSPORTER"/>
    <property type="match status" value="1"/>
</dbReference>
<dbReference type="Gene3D" id="3.10.105.10">
    <property type="entry name" value="Dipeptide-binding Protein, Domain 3"/>
    <property type="match status" value="1"/>
</dbReference>
<feature type="domain" description="Solute-binding protein family 5" evidence="5">
    <location>
        <begin position="101"/>
        <end position="493"/>
    </location>
</feature>
<dbReference type="STRING" id="1123404.SAMN02745784_00811"/>
<comment type="similarity">
    <text evidence="2">Belongs to the bacterial solute-binding protein 5 family.</text>
</comment>
<dbReference type="Gene3D" id="3.40.190.10">
    <property type="entry name" value="Periplasmic binding protein-like II"/>
    <property type="match status" value="1"/>
</dbReference>
<dbReference type="PANTHER" id="PTHR30290:SF10">
    <property type="entry name" value="PERIPLASMIC OLIGOPEPTIDE-BINDING PROTEIN-RELATED"/>
    <property type="match status" value="1"/>
</dbReference>
<dbReference type="Gene3D" id="3.90.76.10">
    <property type="entry name" value="Dipeptide-binding Protein, Domain 1"/>
    <property type="match status" value="1"/>
</dbReference>
<organism evidence="6 7">
    <name type="scientific">Tissierella praeacuta DSM 18095</name>
    <dbReference type="NCBI Taxonomy" id="1123404"/>
    <lineage>
        <taxon>Bacteria</taxon>
        <taxon>Bacillati</taxon>
        <taxon>Bacillota</taxon>
        <taxon>Tissierellia</taxon>
        <taxon>Tissierellales</taxon>
        <taxon>Tissierellaceae</taxon>
        <taxon>Tissierella</taxon>
    </lineage>
</organism>
<evidence type="ECO:0000259" key="5">
    <source>
        <dbReference type="Pfam" id="PF00496"/>
    </source>
</evidence>
<dbReference type="GO" id="GO:0030313">
    <property type="term" value="C:cell envelope"/>
    <property type="evidence" value="ECO:0007669"/>
    <property type="project" value="UniProtKB-SubCell"/>
</dbReference>
<gene>
    <name evidence="6" type="ORF">SAMN02745784_00811</name>
</gene>
<dbReference type="SUPFAM" id="SSF53850">
    <property type="entry name" value="Periplasmic binding protein-like II"/>
    <property type="match status" value="1"/>
</dbReference>
<dbReference type="InterPro" id="IPR030678">
    <property type="entry name" value="Peptide/Ni-bd"/>
</dbReference>
<name>A0A1M4TRP9_9FIRM</name>
<dbReference type="InterPro" id="IPR039424">
    <property type="entry name" value="SBP_5"/>
</dbReference>
<dbReference type="Proteomes" id="UP000184114">
    <property type="component" value="Unassembled WGS sequence"/>
</dbReference>
<sequence length="584" mass="65905">MKNFKKVIVLIIVFTLCFGTLTGCGKKGDAPTNTGNEIGTDSNNKDTIQMDKEQVYRFSDKSDITGLNPMLNTTGPDNGTHDFIFETLVADVADENCNSIIKPAAAKDWTISEDGMVYTFNIRENALWNDGVPVTANDFLFTFRTMATPEIGSTNAWLFDGIILNFAEALYNDGTNPKYNKKPEDIGVKVIDEKTIEFTLTKPYGYFLDLLSGAKPIRQDKYEEYGSSYGSSIDKIVMNGPFIMESWDPNVQITFVKNEKYWNAENIKLQKVERKVIQDTATAAQALISGEIDVVDTNDPDWKKLISEDGRFETIVVPDNAPEFLGFNCKNKYFKNPKIRLAFSLAFDREKYLDDLREGQGEPLYSLMPGITNVGDELYSERTNGKNQVLKELMKQYPDPKALLIEGLIEEGFDPDPAKMDISYATRGTTEYSKKSAEWLLQQWKEKLGVEIKIDMIEWNVMWDRVDAGDYDICTAGWGPYYNDPNALLELYDPVNGYFNTAKSGWDGPDADRFVEILEKASNTPDNQERAELFVEAEKILVGTGVIAPTYSKSLTTFLAKYVKGYYVNPHSSLDYSLIYISGR</sequence>
<evidence type="ECO:0000313" key="6">
    <source>
        <dbReference type="EMBL" id="SHE46967.1"/>
    </source>
</evidence>
<proteinExistence type="inferred from homology"/>
<evidence type="ECO:0000256" key="2">
    <source>
        <dbReference type="ARBA" id="ARBA00005695"/>
    </source>
</evidence>
<dbReference type="EMBL" id="FQTY01000002">
    <property type="protein sequence ID" value="SHE46967.1"/>
    <property type="molecule type" value="Genomic_DNA"/>
</dbReference>
<dbReference type="GeneID" id="90996347"/>
<dbReference type="Pfam" id="PF00496">
    <property type="entry name" value="SBP_bac_5"/>
    <property type="match status" value="1"/>
</dbReference>
<evidence type="ECO:0000256" key="3">
    <source>
        <dbReference type="ARBA" id="ARBA00022448"/>
    </source>
</evidence>
<dbReference type="GO" id="GO:0015833">
    <property type="term" value="P:peptide transport"/>
    <property type="evidence" value="ECO:0007669"/>
    <property type="project" value="TreeGrafter"/>
</dbReference>
<evidence type="ECO:0000256" key="4">
    <source>
        <dbReference type="ARBA" id="ARBA00022729"/>
    </source>
</evidence>
<dbReference type="GO" id="GO:0043190">
    <property type="term" value="C:ATP-binding cassette (ABC) transporter complex"/>
    <property type="evidence" value="ECO:0007669"/>
    <property type="project" value="InterPro"/>
</dbReference>
<protein>
    <submittedName>
        <fullName evidence="6">Oligopeptide transport system substrate-binding protein</fullName>
    </submittedName>
</protein>
<dbReference type="GO" id="GO:0042597">
    <property type="term" value="C:periplasmic space"/>
    <property type="evidence" value="ECO:0007669"/>
    <property type="project" value="UniProtKB-ARBA"/>
</dbReference>
<evidence type="ECO:0000256" key="1">
    <source>
        <dbReference type="ARBA" id="ARBA00004196"/>
    </source>
</evidence>
<keyword evidence="3" id="KW-0813">Transport</keyword>
<dbReference type="CDD" id="cd08504">
    <property type="entry name" value="PBP2_OppA"/>
    <property type="match status" value="1"/>
</dbReference>
<comment type="subcellular location">
    <subcellularLocation>
        <location evidence="1">Cell envelope</location>
    </subcellularLocation>
</comment>
<dbReference type="PIRSF" id="PIRSF002741">
    <property type="entry name" value="MppA"/>
    <property type="match status" value="1"/>
</dbReference>
<accession>A0A1M4TRP9</accession>
<dbReference type="InterPro" id="IPR000914">
    <property type="entry name" value="SBP_5_dom"/>
</dbReference>
<reference evidence="7" key="1">
    <citation type="submission" date="2016-11" db="EMBL/GenBank/DDBJ databases">
        <authorList>
            <person name="Varghese N."/>
            <person name="Submissions S."/>
        </authorList>
    </citation>
    <scope>NUCLEOTIDE SEQUENCE [LARGE SCALE GENOMIC DNA]</scope>
    <source>
        <strain evidence="7">DSM 18095</strain>
    </source>
</reference>
<keyword evidence="7" id="KW-1185">Reference proteome</keyword>
<dbReference type="PROSITE" id="PS51257">
    <property type="entry name" value="PROKAR_LIPOPROTEIN"/>
    <property type="match status" value="1"/>
</dbReference>